<evidence type="ECO:0000256" key="1">
    <source>
        <dbReference type="ARBA" id="ARBA00001933"/>
    </source>
</evidence>
<evidence type="ECO:0000313" key="6">
    <source>
        <dbReference type="Proteomes" id="UP001230156"/>
    </source>
</evidence>
<feature type="domain" description="Tryptophan synthase beta chain-like PALP" evidence="4">
    <location>
        <begin position="16"/>
        <end position="306"/>
    </location>
</feature>
<dbReference type="PANTHER" id="PTHR48078:SF6">
    <property type="entry name" value="L-THREONINE DEHYDRATASE CATABOLIC TDCB"/>
    <property type="match status" value="1"/>
</dbReference>
<sequence length="314" mass="33046">MITLADVTAARSRIAPYTRRTPVMAATAMRDPLPFEAELVLKLELFQVTGSFKARGAMNRYLADRAGIPPAGIVTASGGNHGLAVARTAHAAGARATIFVPSAVRPEKVEKMRGWNAEVRIVGDEWSVSNEAALAFAAETGASYFHPFADPLVVAGQGTLGLEILEQIDGLDALVVAIGGGGLISGLATAIKAQRPDVRIIGVEPEGSPTLAASLQAGRKIRLDAVTSRVATMSCRETDERIFRIVQQAVDEVVLVSDDDMLHASRWLWSEFGIAADLSGAASIAALRRWPDRVRGAKRVCALVCGAGPDGIGG</sequence>
<evidence type="ECO:0000256" key="3">
    <source>
        <dbReference type="ARBA" id="ARBA00023239"/>
    </source>
</evidence>
<dbReference type="SUPFAM" id="SSF53686">
    <property type="entry name" value="Tryptophan synthase beta subunit-like PLP-dependent enzymes"/>
    <property type="match status" value="1"/>
</dbReference>
<dbReference type="InterPro" id="IPR050147">
    <property type="entry name" value="Ser/Thr_Dehydratase"/>
</dbReference>
<dbReference type="InterPro" id="IPR000634">
    <property type="entry name" value="Ser/Thr_deHydtase_PyrdxlP-BS"/>
</dbReference>
<gene>
    <name evidence="5" type="ORF">Q8A70_21940</name>
</gene>
<name>A0ABU0YRL9_9PROT</name>
<dbReference type="Proteomes" id="UP001230156">
    <property type="component" value="Unassembled WGS sequence"/>
</dbReference>
<dbReference type="RefSeq" id="WP_379959553.1">
    <property type="nucleotide sequence ID" value="NZ_JAUYVI010000007.1"/>
</dbReference>
<reference evidence="6" key="1">
    <citation type="submission" date="2023-08" db="EMBL/GenBank/DDBJ databases">
        <title>Rhodospirillaceae gen. nov., a novel taxon isolated from the Yangtze River Yuezi River estuary sludge.</title>
        <authorList>
            <person name="Ruan L."/>
        </authorList>
    </citation>
    <scope>NUCLEOTIDE SEQUENCE [LARGE SCALE GENOMIC DNA]</scope>
    <source>
        <strain evidence="6">R-7</strain>
    </source>
</reference>
<dbReference type="InterPro" id="IPR001926">
    <property type="entry name" value="TrpB-like_PALP"/>
</dbReference>
<evidence type="ECO:0000313" key="5">
    <source>
        <dbReference type="EMBL" id="MDQ7250367.1"/>
    </source>
</evidence>
<dbReference type="EMBL" id="JAUYVI010000007">
    <property type="protein sequence ID" value="MDQ7250367.1"/>
    <property type="molecule type" value="Genomic_DNA"/>
</dbReference>
<keyword evidence="6" id="KW-1185">Reference proteome</keyword>
<proteinExistence type="predicted"/>
<keyword evidence="2" id="KW-0663">Pyridoxal phosphate</keyword>
<comment type="cofactor">
    <cofactor evidence="1">
        <name>pyridoxal 5'-phosphate</name>
        <dbReference type="ChEBI" id="CHEBI:597326"/>
    </cofactor>
</comment>
<dbReference type="Pfam" id="PF00291">
    <property type="entry name" value="PALP"/>
    <property type="match status" value="1"/>
</dbReference>
<dbReference type="PANTHER" id="PTHR48078">
    <property type="entry name" value="THREONINE DEHYDRATASE, MITOCHONDRIAL-RELATED"/>
    <property type="match status" value="1"/>
</dbReference>
<keyword evidence="3" id="KW-0456">Lyase</keyword>
<protein>
    <submittedName>
        <fullName evidence="5">Pyridoxal-phosphate dependent enzyme</fullName>
    </submittedName>
</protein>
<comment type="caution">
    <text evidence="5">The sequence shown here is derived from an EMBL/GenBank/DDBJ whole genome shotgun (WGS) entry which is preliminary data.</text>
</comment>
<evidence type="ECO:0000259" key="4">
    <source>
        <dbReference type="Pfam" id="PF00291"/>
    </source>
</evidence>
<dbReference type="InterPro" id="IPR036052">
    <property type="entry name" value="TrpB-like_PALP_sf"/>
</dbReference>
<accession>A0ABU0YRL9</accession>
<organism evidence="5 6">
    <name type="scientific">Dongia sedimenti</name>
    <dbReference type="NCBI Taxonomy" id="3064282"/>
    <lineage>
        <taxon>Bacteria</taxon>
        <taxon>Pseudomonadati</taxon>
        <taxon>Pseudomonadota</taxon>
        <taxon>Alphaproteobacteria</taxon>
        <taxon>Rhodospirillales</taxon>
        <taxon>Dongiaceae</taxon>
        <taxon>Dongia</taxon>
    </lineage>
</organism>
<dbReference type="Gene3D" id="3.40.50.1100">
    <property type="match status" value="2"/>
</dbReference>
<evidence type="ECO:0000256" key="2">
    <source>
        <dbReference type="ARBA" id="ARBA00022898"/>
    </source>
</evidence>
<dbReference type="PROSITE" id="PS00165">
    <property type="entry name" value="DEHYDRATASE_SER_THR"/>
    <property type="match status" value="1"/>
</dbReference>